<dbReference type="GO" id="GO:0016747">
    <property type="term" value="F:acyltransferase activity, transferring groups other than amino-acyl groups"/>
    <property type="evidence" value="ECO:0007669"/>
    <property type="project" value="InterPro"/>
</dbReference>
<evidence type="ECO:0000259" key="1">
    <source>
        <dbReference type="PROSITE" id="PS51186"/>
    </source>
</evidence>
<keyword evidence="2" id="KW-0808">Transferase</keyword>
<accession>A0A556MH99</accession>
<dbReference type="PROSITE" id="PS51186">
    <property type="entry name" value="GNAT"/>
    <property type="match status" value="1"/>
</dbReference>
<evidence type="ECO:0000313" key="2">
    <source>
        <dbReference type="EMBL" id="TSJ39233.1"/>
    </source>
</evidence>
<proteinExistence type="predicted"/>
<organism evidence="2 3">
    <name type="scientific">Mucilaginibacter corticis</name>
    <dbReference type="NCBI Taxonomy" id="2597670"/>
    <lineage>
        <taxon>Bacteria</taxon>
        <taxon>Pseudomonadati</taxon>
        <taxon>Bacteroidota</taxon>
        <taxon>Sphingobacteriia</taxon>
        <taxon>Sphingobacteriales</taxon>
        <taxon>Sphingobacteriaceae</taxon>
        <taxon>Mucilaginibacter</taxon>
    </lineage>
</organism>
<name>A0A556MH99_9SPHI</name>
<comment type="caution">
    <text evidence="2">The sequence shown here is derived from an EMBL/GenBank/DDBJ whole genome shotgun (WGS) entry which is preliminary data.</text>
</comment>
<dbReference type="PANTHER" id="PTHR43328:SF1">
    <property type="entry name" value="N-ACETYLTRANSFERASE DOMAIN-CONTAINING PROTEIN"/>
    <property type="match status" value="1"/>
</dbReference>
<protein>
    <submittedName>
        <fullName evidence="2">GNAT family N-acetyltransferase</fullName>
    </submittedName>
</protein>
<dbReference type="Pfam" id="PF13302">
    <property type="entry name" value="Acetyltransf_3"/>
    <property type="match status" value="1"/>
</dbReference>
<dbReference type="SUPFAM" id="SSF55729">
    <property type="entry name" value="Acyl-CoA N-acyltransferases (Nat)"/>
    <property type="match status" value="1"/>
</dbReference>
<dbReference type="RefSeq" id="WP_144249271.1">
    <property type="nucleotide sequence ID" value="NZ_VLPK01000003.1"/>
</dbReference>
<dbReference type="Proteomes" id="UP000318733">
    <property type="component" value="Unassembled WGS sequence"/>
</dbReference>
<gene>
    <name evidence="2" type="ORF">FO440_15850</name>
</gene>
<evidence type="ECO:0000313" key="3">
    <source>
        <dbReference type="Proteomes" id="UP000318733"/>
    </source>
</evidence>
<dbReference type="InterPro" id="IPR000182">
    <property type="entry name" value="GNAT_dom"/>
</dbReference>
<dbReference type="Gene3D" id="3.40.630.30">
    <property type="match status" value="1"/>
</dbReference>
<dbReference type="InterPro" id="IPR016181">
    <property type="entry name" value="Acyl_CoA_acyltransferase"/>
</dbReference>
<sequence>MELKGNTFILRQWQAGDEISLQQQANNNNISRYLFDRFPYPYTLADAANWVVMLHDQSPITNFAIVINEQVAGAIELKPEHDIHYKTFTLGYWLGQDHWRKGIMTKAVNLITNYAFHNFDIIRIQAIVNDNNPASMRVLEKAGFKKEGILKNAIVKNGEVMDEHLYALLK</sequence>
<dbReference type="OrthoDB" id="9811523at2"/>
<dbReference type="PANTHER" id="PTHR43328">
    <property type="entry name" value="ACETYLTRANSFERASE-RELATED"/>
    <property type="match status" value="1"/>
</dbReference>
<feature type="domain" description="N-acetyltransferase" evidence="1">
    <location>
        <begin position="17"/>
        <end position="170"/>
    </location>
</feature>
<keyword evidence="3" id="KW-1185">Reference proteome</keyword>
<reference evidence="2 3" key="1">
    <citation type="submission" date="2019-07" db="EMBL/GenBank/DDBJ databases">
        <authorList>
            <person name="Huq M.A."/>
        </authorList>
    </citation>
    <scope>NUCLEOTIDE SEQUENCE [LARGE SCALE GENOMIC DNA]</scope>
    <source>
        <strain evidence="2 3">MAH-19</strain>
    </source>
</reference>
<dbReference type="AlphaFoldDB" id="A0A556MH99"/>
<dbReference type="EMBL" id="VLPK01000003">
    <property type="protein sequence ID" value="TSJ39233.1"/>
    <property type="molecule type" value="Genomic_DNA"/>
</dbReference>